<dbReference type="InterPro" id="IPR036291">
    <property type="entry name" value="NAD(P)-bd_dom_sf"/>
</dbReference>
<dbReference type="InterPro" id="IPR050418">
    <property type="entry name" value="D-iso_2-hydroxyacid_DH_PdxB"/>
</dbReference>
<evidence type="ECO:0000256" key="4">
    <source>
        <dbReference type="RuleBase" id="RU003719"/>
    </source>
</evidence>
<reference evidence="7" key="1">
    <citation type="submission" date="2020-10" db="EMBL/GenBank/DDBJ databases">
        <authorList>
            <person name="Gilroy R."/>
        </authorList>
    </citation>
    <scope>NUCLEOTIDE SEQUENCE</scope>
    <source>
        <strain evidence="7">ChiHile30-977</strain>
    </source>
</reference>
<dbReference type="GO" id="GO:0051287">
    <property type="term" value="F:NAD binding"/>
    <property type="evidence" value="ECO:0007669"/>
    <property type="project" value="InterPro"/>
</dbReference>
<proteinExistence type="inferred from homology"/>
<gene>
    <name evidence="7" type="ORF">IAA66_10555</name>
</gene>
<dbReference type="SUPFAM" id="SSF51735">
    <property type="entry name" value="NAD(P)-binding Rossmann-fold domains"/>
    <property type="match status" value="1"/>
</dbReference>
<dbReference type="EMBL" id="DVFI01000146">
    <property type="protein sequence ID" value="HIQ64001.1"/>
    <property type="molecule type" value="Genomic_DNA"/>
</dbReference>
<dbReference type="SUPFAM" id="SSF52283">
    <property type="entry name" value="Formate/glycerate dehydrogenase catalytic domain-like"/>
    <property type="match status" value="1"/>
</dbReference>
<evidence type="ECO:0000256" key="3">
    <source>
        <dbReference type="ARBA" id="ARBA00023027"/>
    </source>
</evidence>
<keyword evidence="2 4" id="KW-0560">Oxidoreductase</keyword>
<name>A0A9D0YXE6_9FIRM</name>
<dbReference type="Gene3D" id="3.40.50.720">
    <property type="entry name" value="NAD(P)-binding Rossmann-like Domain"/>
    <property type="match status" value="2"/>
</dbReference>
<dbReference type="CDD" id="cd12162">
    <property type="entry name" value="2-Hacid_dh_4"/>
    <property type="match status" value="1"/>
</dbReference>
<sequence length="321" mass="34295">MKIVVLDGYTENPGDLSWSGFEALGELTVYDRTPFGTDAGEILQRAKGAEAVILNKTPLSAETIEALLPELRYIGVLATGFNVVDIAAAKAHGIPVCNIPSYGTDAVAQFAMALLLELCHHVGEHSRSVKAGDWSRCPDFCYWNWPLIELAGKTFGVIGYGRIGQATARLAAAFGMKVVAFDSFVQDGGLAEMVSLEELLARSDVISLHCPLTPQTQNIIHRGSIARMKDGVLLLNTSRGPLVNEADLAEALASGKVAGAGLDVLAVEPPLPDNPLLALPNCLITPHIAWAPRESRQRLMDIAVENLAAWLRGAAQNVVNP</sequence>
<evidence type="ECO:0000259" key="6">
    <source>
        <dbReference type="Pfam" id="PF02826"/>
    </source>
</evidence>
<reference evidence="7" key="2">
    <citation type="journal article" date="2021" name="PeerJ">
        <title>Extensive microbial diversity within the chicken gut microbiome revealed by metagenomics and culture.</title>
        <authorList>
            <person name="Gilroy R."/>
            <person name="Ravi A."/>
            <person name="Getino M."/>
            <person name="Pursley I."/>
            <person name="Horton D.L."/>
            <person name="Alikhan N.F."/>
            <person name="Baker D."/>
            <person name="Gharbi K."/>
            <person name="Hall N."/>
            <person name="Watson M."/>
            <person name="Adriaenssens E.M."/>
            <person name="Foster-Nyarko E."/>
            <person name="Jarju S."/>
            <person name="Secka A."/>
            <person name="Antonio M."/>
            <person name="Oren A."/>
            <person name="Chaudhuri R.R."/>
            <person name="La Ragione R."/>
            <person name="Hildebrand F."/>
            <person name="Pallen M.J."/>
        </authorList>
    </citation>
    <scope>NUCLEOTIDE SEQUENCE</scope>
    <source>
        <strain evidence="7">ChiHile30-977</strain>
    </source>
</reference>
<evidence type="ECO:0000256" key="1">
    <source>
        <dbReference type="ARBA" id="ARBA00005854"/>
    </source>
</evidence>
<feature type="domain" description="D-isomer specific 2-hydroxyacid dehydrogenase catalytic" evidence="5">
    <location>
        <begin position="24"/>
        <end position="320"/>
    </location>
</feature>
<dbReference type="InterPro" id="IPR029753">
    <property type="entry name" value="D-isomer_DH_CS"/>
</dbReference>
<dbReference type="InterPro" id="IPR006140">
    <property type="entry name" value="D-isomer_DH_NAD-bd"/>
</dbReference>
<dbReference type="FunFam" id="3.40.50.720:FF:000203">
    <property type="entry name" value="D-3-phosphoglycerate dehydrogenase (SerA)"/>
    <property type="match status" value="1"/>
</dbReference>
<comment type="caution">
    <text evidence="7">The sequence shown here is derived from an EMBL/GenBank/DDBJ whole genome shotgun (WGS) entry which is preliminary data.</text>
</comment>
<protein>
    <submittedName>
        <fullName evidence="7">D-2-hydroxyacid dehydrogenase</fullName>
    </submittedName>
</protein>
<dbReference type="AlphaFoldDB" id="A0A9D0YXE6"/>
<dbReference type="PANTHER" id="PTHR43761:SF1">
    <property type="entry name" value="D-ISOMER SPECIFIC 2-HYDROXYACID DEHYDROGENASE CATALYTIC DOMAIN-CONTAINING PROTEIN-RELATED"/>
    <property type="match status" value="1"/>
</dbReference>
<dbReference type="GO" id="GO:0016616">
    <property type="term" value="F:oxidoreductase activity, acting on the CH-OH group of donors, NAD or NADP as acceptor"/>
    <property type="evidence" value="ECO:0007669"/>
    <property type="project" value="InterPro"/>
</dbReference>
<feature type="domain" description="D-isomer specific 2-hydroxyacid dehydrogenase NAD-binding" evidence="6">
    <location>
        <begin position="112"/>
        <end position="289"/>
    </location>
</feature>
<dbReference type="PROSITE" id="PS00671">
    <property type="entry name" value="D_2_HYDROXYACID_DH_3"/>
    <property type="match status" value="1"/>
</dbReference>
<dbReference type="PANTHER" id="PTHR43761">
    <property type="entry name" value="D-ISOMER SPECIFIC 2-HYDROXYACID DEHYDROGENASE FAMILY PROTEIN (AFU_ORTHOLOGUE AFUA_1G13630)"/>
    <property type="match status" value="1"/>
</dbReference>
<organism evidence="7 8">
    <name type="scientific">Candidatus Avichristensenella intestinipullorum</name>
    <dbReference type="NCBI Taxonomy" id="2840693"/>
    <lineage>
        <taxon>Bacteria</taxon>
        <taxon>Bacillati</taxon>
        <taxon>Bacillota</taxon>
        <taxon>Clostridia</taxon>
        <taxon>Candidatus Avichristensenella</taxon>
    </lineage>
</organism>
<dbReference type="Pfam" id="PF02826">
    <property type="entry name" value="2-Hacid_dh_C"/>
    <property type="match status" value="1"/>
</dbReference>
<dbReference type="Proteomes" id="UP000886819">
    <property type="component" value="Unassembled WGS sequence"/>
</dbReference>
<evidence type="ECO:0000313" key="8">
    <source>
        <dbReference type="Proteomes" id="UP000886819"/>
    </source>
</evidence>
<evidence type="ECO:0000259" key="5">
    <source>
        <dbReference type="Pfam" id="PF00389"/>
    </source>
</evidence>
<comment type="similarity">
    <text evidence="1 4">Belongs to the D-isomer specific 2-hydroxyacid dehydrogenase family.</text>
</comment>
<accession>A0A9D0YXE6</accession>
<evidence type="ECO:0000313" key="7">
    <source>
        <dbReference type="EMBL" id="HIQ64001.1"/>
    </source>
</evidence>
<evidence type="ECO:0000256" key="2">
    <source>
        <dbReference type="ARBA" id="ARBA00023002"/>
    </source>
</evidence>
<dbReference type="Pfam" id="PF00389">
    <property type="entry name" value="2-Hacid_dh"/>
    <property type="match status" value="1"/>
</dbReference>
<keyword evidence="3" id="KW-0520">NAD</keyword>
<dbReference type="InterPro" id="IPR006139">
    <property type="entry name" value="D-isomer_2_OHA_DH_cat_dom"/>
</dbReference>